<feature type="non-terminal residue" evidence="1">
    <location>
        <position position="28"/>
    </location>
</feature>
<organism evidence="1">
    <name type="scientific">marine sediment metagenome</name>
    <dbReference type="NCBI Taxonomy" id="412755"/>
    <lineage>
        <taxon>unclassified sequences</taxon>
        <taxon>metagenomes</taxon>
        <taxon>ecological metagenomes</taxon>
    </lineage>
</organism>
<gene>
    <name evidence="1" type="ORF">LCGC14_2752670</name>
</gene>
<dbReference type="EMBL" id="LAZR01050377">
    <property type="protein sequence ID" value="KKK87493.1"/>
    <property type="molecule type" value="Genomic_DNA"/>
</dbReference>
<evidence type="ECO:0000313" key="1">
    <source>
        <dbReference type="EMBL" id="KKK87493.1"/>
    </source>
</evidence>
<comment type="caution">
    <text evidence="1">The sequence shown here is derived from an EMBL/GenBank/DDBJ whole genome shotgun (WGS) entry which is preliminary data.</text>
</comment>
<dbReference type="AlphaFoldDB" id="A0A0F8Z1H0"/>
<accession>A0A0F8Z1H0</accession>
<proteinExistence type="predicted"/>
<name>A0A0F8Z1H0_9ZZZZ</name>
<protein>
    <submittedName>
        <fullName evidence="1">Uncharacterized protein</fullName>
    </submittedName>
</protein>
<sequence>MPELELTDGGKEWMVEHYPPGIVWDYDP</sequence>
<reference evidence="1" key="1">
    <citation type="journal article" date="2015" name="Nature">
        <title>Complex archaea that bridge the gap between prokaryotes and eukaryotes.</title>
        <authorList>
            <person name="Spang A."/>
            <person name="Saw J.H."/>
            <person name="Jorgensen S.L."/>
            <person name="Zaremba-Niedzwiedzka K."/>
            <person name="Martijn J."/>
            <person name="Lind A.E."/>
            <person name="van Eijk R."/>
            <person name="Schleper C."/>
            <person name="Guy L."/>
            <person name="Ettema T.J."/>
        </authorList>
    </citation>
    <scope>NUCLEOTIDE SEQUENCE</scope>
</reference>